<comment type="caution">
    <text evidence="10">The sequence shown here is derived from an EMBL/GenBank/DDBJ whole genome shotgun (WGS) entry which is preliminary data.</text>
</comment>
<keyword evidence="11" id="KW-1185">Reference proteome</keyword>
<protein>
    <recommendedName>
        <fullName evidence="12">Reverse transcriptase</fullName>
    </recommendedName>
</protein>
<evidence type="ECO:0000256" key="2">
    <source>
        <dbReference type="ARBA" id="ARBA00022695"/>
    </source>
</evidence>
<feature type="domain" description="Reverse transcriptase" evidence="8">
    <location>
        <begin position="455"/>
        <end position="633"/>
    </location>
</feature>
<evidence type="ECO:0000256" key="5">
    <source>
        <dbReference type="ARBA" id="ARBA00022801"/>
    </source>
</evidence>
<dbReference type="CDD" id="cd00303">
    <property type="entry name" value="retropepsin_like"/>
    <property type="match status" value="1"/>
</dbReference>
<evidence type="ECO:0000256" key="4">
    <source>
        <dbReference type="ARBA" id="ARBA00022759"/>
    </source>
</evidence>
<dbReference type="InterPro" id="IPR001584">
    <property type="entry name" value="Integrase_cat-core"/>
</dbReference>
<dbReference type="InterPro" id="IPR041588">
    <property type="entry name" value="Integrase_H2C2"/>
</dbReference>
<dbReference type="GO" id="GO:0003964">
    <property type="term" value="F:RNA-directed DNA polymerase activity"/>
    <property type="evidence" value="ECO:0007669"/>
    <property type="project" value="UniProtKB-KW"/>
</dbReference>
<keyword evidence="6" id="KW-0695">RNA-directed DNA polymerase</keyword>
<dbReference type="FunFam" id="3.10.20.370:FF:000001">
    <property type="entry name" value="Retrovirus-related Pol polyprotein from transposon 17.6-like protein"/>
    <property type="match status" value="1"/>
</dbReference>
<evidence type="ECO:0008006" key="12">
    <source>
        <dbReference type="Google" id="ProtNLM"/>
    </source>
</evidence>
<dbReference type="InterPro" id="IPR000477">
    <property type="entry name" value="RT_dom"/>
</dbReference>
<keyword evidence="3" id="KW-0540">Nuclease</keyword>
<proteinExistence type="predicted"/>
<reference evidence="10" key="1">
    <citation type="submission" date="2021-02" db="EMBL/GenBank/DDBJ databases">
        <authorList>
            <person name="Nowell W R."/>
        </authorList>
    </citation>
    <scope>NUCLEOTIDE SEQUENCE</scope>
    <source>
        <strain evidence="10">Ploen Becks lab</strain>
    </source>
</reference>
<evidence type="ECO:0000313" key="10">
    <source>
        <dbReference type="EMBL" id="CAF1082211.1"/>
    </source>
</evidence>
<dbReference type="GO" id="GO:0016787">
    <property type="term" value="F:hydrolase activity"/>
    <property type="evidence" value="ECO:0007669"/>
    <property type="project" value="UniProtKB-KW"/>
</dbReference>
<gene>
    <name evidence="10" type="ORF">OXX778_LOCUS20246</name>
</gene>
<dbReference type="Gene3D" id="3.30.420.10">
    <property type="entry name" value="Ribonuclease H-like superfamily/Ribonuclease H"/>
    <property type="match status" value="1"/>
</dbReference>
<evidence type="ECO:0000256" key="3">
    <source>
        <dbReference type="ARBA" id="ARBA00022722"/>
    </source>
</evidence>
<sequence>MAEGGFGWFDPDIEVATVGIRWKKYKARFENYMVAKTSKKFSEITAEVKLASLLHHVGERVFDMYESVRKPTHTYEEVIAELDKFFVEKVNVEYEKFIFSQTKQAKNEPFDAFVNKLRVLVKNCGYKDTDAEIKSRIIQGCYTESLRIQALNDTEMKLEDLINIGRNMELAKSQSSAFAEDKSRMVGAVGSRTFEKKQNEMKCGYCGKVHKPGPTNCPAKGKKCNKCLKLNHFSSVCKSDNKGKSEYKKHRVACVKVDDAGEETSDGYVYSVGKSGLDLPMTNLCFGKENLEVKMLIDTGCSLNIIDEPTYERFKDKPKLESINGRVYGFQNENPLNFKGQFTMIIRHGEKSIETKIAVVFGAERCLLGYGSAVELGLVKIINNLELGAEVHGDDLEYWKERYPNVFSGKLGNMKGFEIELDIDETVKPVYMKHERIPFNLRENLEEIVRKGLDDGVFEEAKGPTKWLLPAMLVPKSGNRLRFVIDASAANRAIKRTRYVLPTVEDLIYGINGARYFSIVDLIDGYHQFSLAKKSREITTFSTHFGLFRYKRLLQGINAAPEIFHRAIESQIIDGLEGARNLLDDILVYGVTKAEHNERLDKLFKRLNEKGLTVNLRKCKLGLEKVEFFGVEFSSQGIRMTEDKTKALKEASVPTSPGEVQSLLGLSTYCSRFIQNHAEITDPLRKLIRGKNEWKWDTDQDKALKMLKESATGKILSYYNSKWITKLVVDASPVGLGAILMQYNPNDSDDIRIVAYASRSLTDVERRYAQIEKECLAIVWGCEKFHIYLYGRFFIIKTDNKALEYIFKRSGRKTPLRIERWTIRLNEYDFKVEHTPGKSNPADYLSRKPIVSDSVINQVANVELYVNYIFEQNIPAAVTQEQVIEETRKDEVLQELIRRIRGLKVNITKRLSISYDNIFHELTVTDKGVVMRGGILVLPESLINSVIDLAHEGHQGFTKTKTLIRSLVWFPKLDSLVERRVRGCFTCQVNSTKDNFEPLRVSEIPDGPWQNLSIDFYGPTPSNTHLIVIICDYSRFALVYELISTASKHVIPILHEVWVTFGIPWLIKTDNGPPFNGSEFENFCRVFGIKHRRVTPYWPKANGEVEQFNRNLTKVMRNSAVKGIQWKKELNIFLGAYRSTPHSTTGVPPAKLIFKFCNTSKLGKINPNLGYENGDLDKTVKEKDGNVKRKMKEYTDIKNKSKHNDLSIDDFVLYRRPKGRVFDKKEPVREVSPWKVVEVKGSMITAKSSSGEQVTRNSSSFKKLIQQNLANDVVVKIGEHQVCKRSEEESSSVGQAQVESSKTEPRRSTRSGRGEIDKLQLNNKNKSYV</sequence>
<dbReference type="InterPro" id="IPR012337">
    <property type="entry name" value="RNaseH-like_sf"/>
</dbReference>
<dbReference type="Pfam" id="PF17917">
    <property type="entry name" value="RT_RNaseH"/>
    <property type="match status" value="1"/>
</dbReference>
<dbReference type="PROSITE" id="PS50878">
    <property type="entry name" value="RT_POL"/>
    <property type="match status" value="1"/>
</dbReference>
<dbReference type="Pfam" id="PF00078">
    <property type="entry name" value="RVT_1"/>
    <property type="match status" value="1"/>
</dbReference>
<dbReference type="CDD" id="cd09274">
    <property type="entry name" value="RNase_HI_RT_Ty3"/>
    <property type="match status" value="1"/>
</dbReference>
<feature type="compositionally biased region" description="Polar residues" evidence="7">
    <location>
        <begin position="1291"/>
        <end position="1300"/>
    </location>
</feature>
<dbReference type="InterPro" id="IPR043502">
    <property type="entry name" value="DNA/RNA_pol_sf"/>
</dbReference>
<dbReference type="CDD" id="cd01647">
    <property type="entry name" value="RT_LTR"/>
    <property type="match status" value="1"/>
</dbReference>
<dbReference type="GO" id="GO:0015074">
    <property type="term" value="P:DNA integration"/>
    <property type="evidence" value="ECO:0007669"/>
    <property type="project" value="InterPro"/>
</dbReference>
<dbReference type="SUPFAM" id="SSF56672">
    <property type="entry name" value="DNA/RNA polymerases"/>
    <property type="match status" value="1"/>
</dbReference>
<accession>A0A814MNH3</accession>
<keyword evidence="1" id="KW-0808">Transferase</keyword>
<dbReference type="InterPro" id="IPR041373">
    <property type="entry name" value="RT_RNaseH"/>
</dbReference>
<keyword evidence="4" id="KW-0255">Endonuclease</keyword>
<evidence type="ECO:0000259" key="9">
    <source>
        <dbReference type="PROSITE" id="PS50994"/>
    </source>
</evidence>
<evidence type="ECO:0000313" key="11">
    <source>
        <dbReference type="Proteomes" id="UP000663879"/>
    </source>
</evidence>
<dbReference type="OrthoDB" id="7755771at2759"/>
<dbReference type="Pfam" id="PF17921">
    <property type="entry name" value="Integrase_H2C2"/>
    <property type="match status" value="1"/>
</dbReference>
<feature type="compositionally biased region" description="Basic and acidic residues" evidence="7">
    <location>
        <begin position="1301"/>
        <end position="1318"/>
    </location>
</feature>
<dbReference type="Proteomes" id="UP000663879">
    <property type="component" value="Unassembled WGS sequence"/>
</dbReference>
<dbReference type="Gene3D" id="3.10.10.10">
    <property type="entry name" value="HIV Type 1 Reverse Transcriptase, subunit A, domain 1"/>
    <property type="match status" value="1"/>
</dbReference>
<dbReference type="EMBL" id="CAJNOC010006636">
    <property type="protein sequence ID" value="CAF1082211.1"/>
    <property type="molecule type" value="Genomic_DNA"/>
</dbReference>
<dbReference type="PANTHER" id="PTHR37984">
    <property type="entry name" value="PROTEIN CBG26694"/>
    <property type="match status" value="1"/>
</dbReference>
<feature type="domain" description="Integrase catalytic" evidence="9">
    <location>
        <begin position="1004"/>
        <end position="1157"/>
    </location>
</feature>
<dbReference type="FunFam" id="3.30.420.10:FF:000063">
    <property type="entry name" value="Retrovirus-related Pol polyprotein from transposon 297-like Protein"/>
    <property type="match status" value="1"/>
</dbReference>
<dbReference type="InterPro" id="IPR036397">
    <property type="entry name" value="RNaseH_sf"/>
</dbReference>
<dbReference type="InterPro" id="IPR050951">
    <property type="entry name" value="Retrovirus_Pol_polyprotein"/>
</dbReference>
<evidence type="ECO:0000256" key="7">
    <source>
        <dbReference type="SAM" id="MobiDB-lite"/>
    </source>
</evidence>
<dbReference type="GO" id="GO:0003676">
    <property type="term" value="F:nucleic acid binding"/>
    <property type="evidence" value="ECO:0007669"/>
    <property type="project" value="InterPro"/>
</dbReference>
<keyword evidence="5" id="KW-0378">Hydrolase</keyword>
<dbReference type="PROSITE" id="PS50994">
    <property type="entry name" value="INTEGRASE"/>
    <property type="match status" value="1"/>
</dbReference>
<dbReference type="Gene3D" id="3.30.70.270">
    <property type="match status" value="2"/>
</dbReference>
<keyword evidence="2" id="KW-0548">Nucleotidyltransferase</keyword>
<dbReference type="InterPro" id="IPR043128">
    <property type="entry name" value="Rev_trsase/Diguanyl_cyclase"/>
</dbReference>
<feature type="compositionally biased region" description="Polar residues" evidence="7">
    <location>
        <begin position="1320"/>
        <end position="1329"/>
    </location>
</feature>
<name>A0A814MNH3_9BILA</name>
<dbReference type="Gene3D" id="1.10.340.70">
    <property type="match status" value="1"/>
</dbReference>
<dbReference type="Pfam" id="PF00665">
    <property type="entry name" value="rve"/>
    <property type="match status" value="1"/>
</dbReference>
<feature type="region of interest" description="Disordered" evidence="7">
    <location>
        <begin position="1284"/>
        <end position="1329"/>
    </location>
</feature>
<dbReference type="SUPFAM" id="SSF53098">
    <property type="entry name" value="Ribonuclease H-like"/>
    <property type="match status" value="1"/>
</dbReference>
<evidence type="ECO:0000256" key="1">
    <source>
        <dbReference type="ARBA" id="ARBA00022679"/>
    </source>
</evidence>
<organism evidence="10 11">
    <name type="scientific">Brachionus calyciflorus</name>
    <dbReference type="NCBI Taxonomy" id="104777"/>
    <lineage>
        <taxon>Eukaryota</taxon>
        <taxon>Metazoa</taxon>
        <taxon>Spiralia</taxon>
        <taxon>Gnathifera</taxon>
        <taxon>Rotifera</taxon>
        <taxon>Eurotatoria</taxon>
        <taxon>Monogononta</taxon>
        <taxon>Pseudotrocha</taxon>
        <taxon>Ploima</taxon>
        <taxon>Brachionidae</taxon>
        <taxon>Brachionus</taxon>
    </lineage>
</organism>
<evidence type="ECO:0000259" key="8">
    <source>
        <dbReference type="PROSITE" id="PS50878"/>
    </source>
</evidence>
<evidence type="ECO:0000256" key="6">
    <source>
        <dbReference type="ARBA" id="ARBA00022918"/>
    </source>
</evidence>
<dbReference type="PANTHER" id="PTHR37984:SF11">
    <property type="entry name" value="INTEGRASE CATALYTIC DOMAIN-CONTAINING PROTEIN"/>
    <property type="match status" value="1"/>
</dbReference>
<dbReference type="GO" id="GO:0004519">
    <property type="term" value="F:endonuclease activity"/>
    <property type="evidence" value="ECO:0007669"/>
    <property type="project" value="UniProtKB-KW"/>
</dbReference>